<dbReference type="PANTHER" id="PTHR43617:SF20">
    <property type="entry name" value="N-ALPHA-ACETYLTRANSFERASE RIMI"/>
    <property type="match status" value="1"/>
</dbReference>
<reference evidence="2 3" key="1">
    <citation type="submission" date="2020-08" db="EMBL/GenBank/DDBJ databases">
        <title>Sequencing the genomes of 1000 actinobacteria strains.</title>
        <authorList>
            <person name="Klenk H.-P."/>
        </authorList>
    </citation>
    <scope>NUCLEOTIDE SEQUENCE [LARGE SCALE GENOMIC DNA]</scope>
    <source>
        <strain evidence="2 3">DSM 102122</strain>
    </source>
</reference>
<gene>
    <name evidence="2" type="ORF">HD601_000868</name>
</gene>
<dbReference type="AlphaFoldDB" id="A0A7W9GMA6"/>
<keyword evidence="2" id="KW-0687">Ribonucleoprotein</keyword>
<dbReference type="GO" id="GO:0005840">
    <property type="term" value="C:ribosome"/>
    <property type="evidence" value="ECO:0007669"/>
    <property type="project" value="UniProtKB-KW"/>
</dbReference>
<protein>
    <submittedName>
        <fullName evidence="2">Ribosomal protein S18 acetylase RimI-like enzyme</fullName>
    </submittedName>
</protein>
<dbReference type="Pfam" id="PF00583">
    <property type="entry name" value="Acetyltransf_1"/>
    <property type="match status" value="1"/>
</dbReference>
<proteinExistence type="predicted"/>
<dbReference type="SUPFAM" id="SSF55729">
    <property type="entry name" value="Acyl-CoA N-acyltransferases (Nat)"/>
    <property type="match status" value="1"/>
</dbReference>
<accession>A0A7W9GMA6</accession>
<dbReference type="Gene3D" id="3.40.630.30">
    <property type="match status" value="1"/>
</dbReference>
<keyword evidence="2" id="KW-0689">Ribosomal protein</keyword>
<name>A0A7W9GMA6_9ACTN</name>
<comment type="caution">
    <text evidence="2">The sequence shown here is derived from an EMBL/GenBank/DDBJ whole genome shotgun (WGS) entry which is preliminary data.</text>
</comment>
<keyword evidence="3" id="KW-1185">Reference proteome</keyword>
<dbReference type="InterPro" id="IPR050276">
    <property type="entry name" value="MshD_Acetyltransferase"/>
</dbReference>
<sequence length="251" mass="25988">MLTSTLTELPDHAALLAAGGNHPITRWLTSPDVLEQAWSQGDAVGWTVSKWGGGRTLWGLGSAADAGGLVTAVLGRGDASIGRVIVPVGALAHVDTPLGAGDDWDWFWTAAAPDPRRPGEDAVRVLGAADLGDLEELLRLSSPRSSAMPDDASVEAWYGVRDASGTLVACAARDETVSGVPHLRAIATHPSFRGRGLGADVTAAVTRAALAGGAEAVTLGMYADNDVARRLYERLGYQVGQAFATRAVAGR</sequence>
<dbReference type="Proteomes" id="UP000542813">
    <property type="component" value="Unassembled WGS sequence"/>
</dbReference>
<evidence type="ECO:0000313" key="2">
    <source>
        <dbReference type="EMBL" id="MBB5786293.1"/>
    </source>
</evidence>
<dbReference type="InterPro" id="IPR000182">
    <property type="entry name" value="GNAT_dom"/>
</dbReference>
<dbReference type="RefSeq" id="WP_184819681.1">
    <property type="nucleotide sequence ID" value="NZ_JACHMM010000001.1"/>
</dbReference>
<dbReference type="PANTHER" id="PTHR43617">
    <property type="entry name" value="L-AMINO ACID N-ACETYLTRANSFERASE"/>
    <property type="match status" value="1"/>
</dbReference>
<feature type="domain" description="N-acetyltransferase" evidence="1">
    <location>
        <begin position="121"/>
        <end position="251"/>
    </location>
</feature>
<dbReference type="GO" id="GO:0016747">
    <property type="term" value="F:acyltransferase activity, transferring groups other than amino-acyl groups"/>
    <property type="evidence" value="ECO:0007669"/>
    <property type="project" value="InterPro"/>
</dbReference>
<organism evidence="2 3">
    <name type="scientific">Jiangella mangrovi</name>
    <dbReference type="NCBI Taxonomy" id="1524084"/>
    <lineage>
        <taxon>Bacteria</taxon>
        <taxon>Bacillati</taxon>
        <taxon>Actinomycetota</taxon>
        <taxon>Actinomycetes</taxon>
        <taxon>Jiangellales</taxon>
        <taxon>Jiangellaceae</taxon>
        <taxon>Jiangella</taxon>
    </lineage>
</organism>
<evidence type="ECO:0000259" key="1">
    <source>
        <dbReference type="PROSITE" id="PS51186"/>
    </source>
</evidence>
<dbReference type="PROSITE" id="PS51186">
    <property type="entry name" value="GNAT"/>
    <property type="match status" value="1"/>
</dbReference>
<dbReference type="EMBL" id="JACHMM010000001">
    <property type="protein sequence ID" value="MBB5786293.1"/>
    <property type="molecule type" value="Genomic_DNA"/>
</dbReference>
<evidence type="ECO:0000313" key="3">
    <source>
        <dbReference type="Proteomes" id="UP000542813"/>
    </source>
</evidence>
<dbReference type="CDD" id="cd04301">
    <property type="entry name" value="NAT_SF"/>
    <property type="match status" value="1"/>
</dbReference>
<dbReference type="InterPro" id="IPR016181">
    <property type="entry name" value="Acyl_CoA_acyltransferase"/>
</dbReference>